<gene>
    <name evidence="1" type="ORF">FHR24_002875</name>
</gene>
<sequence length="394" mass="45959">MTHIPKKVIINSTTCFTYSFNLKSLENDWNQVGIPNIYLQPAYLNALENSILSDIIFIYVIVYQNNKPVGVLYFQWIHVGTDFFNQKKFPNEIHSKITARILKSVNGNLLLCGNFFATGTHGFYFTSKLSPKTIPLLINKLKVELCAVKNTSKLKFIMVKEFWLDQEIKIQKELCQKNARFQIDVNMILEIHKEWTSFDNYLAFMVTKYRTRAKSVFKKTEGIVVQNFTANDIKTHANTIHQLYNSVLETASFNMVRLSVDSFYQLKINLKEKFIFTGYFKDHQLIAFSTACLNNHYLDANFVGINYQINQTLPIYQRILYDYVKLAIHKKVIELRLGRTAEIMKSSLGAIPKEMNLYIKHTNPLLHLVLKPLTEYVTPSNYEIRKPFKKSYYS</sequence>
<accession>A0ABX0UCC3</accession>
<name>A0ABX0UCC3_9FLAO</name>
<proteinExistence type="predicted"/>
<dbReference type="RefSeq" id="WP_167190416.1">
    <property type="nucleotide sequence ID" value="NZ_JAASQL010000006.1"/>
</dbReference>
<protein>
    <recommendedName>
        <fullName evidence="3">Acetyltransferase (GNAT) domain-containing protein</fullName>
    </recommendedName>
</protein>
<comment type="caution">
    <text evidence="1">The sequence shown here is derived from an EMBL/GenBank/DDBJ whole genome shotgun (WGS) entry which is preliminary data.</text>
</comment>
<dbReference type="SUPFAM" id="SSF55729">
    <property type="entry name" value="Acyl-CoA N-acyltransferases (Nat)"/>
    <property type="match status" value="1"/>
</dbReference>
<evidence type="ECO:0000313" key="1">
    <source>
        <dbReference type="EMBL" id="NIJ46388.1"/>
    </source>
</evidence>
<reference evidence="1 2" key="1">
    <citation type="submission" date="2020-03" db="EMBL/GenBank/DDBJ databases">
        <title>Genomic Encyclopedia of Type Strains, Phase IV (KMG-IV): sequencing the most valuable type-strain genomes for metagenomic binning, comparative biology and taxonomic classification.</title>
        <authorList>
            <person name="Goeker M."/>
        </authorList>
    </citation>
    <scope>NUCLEOTIDE SEQUENCE [LARGE SCALE GENOMIC DNA]</scope>
    <source>
        <strain evidence="1 2">DSM 101599</strain>
    </source>
</reference>
<organism evidence="1 2">
    <name type="scientific">Wenyingzhuangia heitensis</name>
    <dbReference type="NCBI Taxonomy" id="1487859"/>
    <lineage>
        <taxon>Bacteria</taxon>
        <taxon>Pseudomonadati</taxon>
        <taxon>Bacteroidota</taxon>
        <taxon>Flavobacteriia</taxon>
        <taxon>Flavobacteriales</taxon>
        <taxon>Flavobacteriaceae</taxon>
        <taxon>Wenyingzhuangia</taxon>
    </lineage>
</organism>
<dbReference type="EMBL" id="JAASQL010000006">
    <property type="protein sequence ID" value="NIJ46388.1"/>
    <property type="molecule type" value="Genomic_DNA"/>
</dbReference>
<dbReference type="InterPro" id="IPR016181">
    <property type="entry name" value="Acyl_CoA_acyltransferase"/>
</dbReference>
<evidence type="ECO:0008006" key="3">
    <source>
        <dbReference type="Google" id="ProtNLM"/>
    </source>
</evidence>
<keyword evidence="2" id="KW-1185">Reference proteome</keyword>
<evidence type="ECO:0000313" key="2">
    <source>
        <dbReference type="Proteomes" id="UP000745859"/>
    </source>
</evidence>
<dbReference type="Proteomes" id="UP000745859">
    <property type="component" value="Unassembled WGS sequence"/>
</dbReference>